<keyword evidence="2" id="KW-1133">Transmembrane helix</keyword>
<comment type="function">
    <text evidence="2">NDH-1 shuttles electrons from NADH, via FMN and iron-sulfur (Fe-S) centers, to quinones in the respiratory chain. Couples the redox reaction to proton translocation (for every two electrons transferred, four hydrogen ions are translocated across the cytoplasmic membrane), and thus conserves the redox energy in a proton gradient.</text>
</comment>
<dbReference type="Proteomes" id="UP001575105">
    <property type="component" value="Unassembled WGS sequence"/>
</dbReference>
<feature type="transmembrane region" description="Helical" evidence="2">
    <location>
        <begin position="166"/>
        <end position="183"/>
    </location>
</feature>
<evidence type="ECO:0000256" key="2">
    <source>
        <dbReference type="RuleBase" id="RU004429"/>
    </source>
</evidence>
<keyword evidence="5" id="KW-1185">Reference proteome</keyword>
<comment type="catalytic activity">
    <reaction evidence="2">
        <text>a quinone + NADH + 5 H(+)(in) = a quinol + NAD(+) + 4 H(+)(out)</text>
        <dbReference type="Rhea" id="RHEA:57888"/>
        <dbReference type="ChEBI" id="CHEBI:15378"/>
        <dbReference type="ChEBI" id="CHEBI:24646"/>
        <dbReference type="ChEBI" id="CHEBI:57540"/>
        <dbReference type="ChEBI" id="CHEBI:57945"/>
        <dbReference type="ChEBI" id="CHEBI:132124"/>
    </reaction>
</comment>
<comment type="similarity">
    <text evidence="1 2">Belongs to the complex I subunit 6 family.</text>
</comment>
<dbReference type="PANTHER" id="PTHR33269:SF17">
    <property type="entry name" value="NADH-UBIQUINONE OXIDOREDUCTASE CHAIN 6"/>
    <property type="match status" value="1"/>
</dbReference>
<dbReference type="PANTHER" id="PTHR33269">
    <property type="entry name" value="NADH-UBIQUINONE OXIDOREDUCTASE CHAIN 6"/>
    <property type="match status" value="1"/>
</dbReference>
<proteinExistence type="inferred from homology"/>
<feature type="transmembrane region" description="Helical" evidence="2">
    <location>
        <begin position="29"/>
        <end position="52"/>
    </location>
</feature>
<dbReference type="EC" id="7.1.1.-" evidence="2"/>
<evidence type="ECO:0000313" key="5">
    <source>
        <dbReference type="Proteomes" id="UP001575105"/>
    </source>
</evidence>
<dbReference type="EMBL" id="JBGUBD010000002">
    <property type="protein sequence ID" value="MFA9477334.1"/>
    <property type="molecule type" value="Genomic_DNA"/>
</dbReference>
<sequence length="324" mass="34360">MQTPLAIYLASILGAVALLLIMPKRRFNLGLVGAVIGAAALGGLWLFLAASLPSELAGIPWETFGYYYLFAAISIVGAVRVITHTRPVYSALWFVMVVLSSAGLLLILAAEFMAFAMIIIYGGAILVTYMFVIMLATQSAPAVGEDSPANEPDVSPDYDRVAREPVGAIVAGFLLLAVLLQVTTDPGITSNEAAWMESDEQLMAEVLTNRPSMRLTERIQAQLNPELGTETEYAVALGGTQGISNTERVGLDLFRSHPLGLELAGIILLIALIGAVVIAKTRIEEEEKPTPPVPDETGATTHPHDEPGPHDSEARGASGGRVGT</sequence>
<feature type="compositionally biased region" description="Basic and acidic residues" evidence="3">
    <location>
        <begin position="302"/>
        <end position="314"/>
    </location>
</feature>
<evidence type="ECO:0000256" key="1">
    <source>
        <dbReference type="ARBA" id="ARBA00005698"/>
    </source>
</evidence>
<comment type="caution">
    <text evidence="4">The sequence shown here is derived from an EMBL/GenBank/DDBJ whole genome shotgun (WGS) entry which is preliminary data.</text>
</comment>
<keyword evidence="2" id="KW-0812">Transmembrane</keyword>
<dbReference type="InterPro" id="IPR042106">
    <property type="entry name" value="Nuo/plastoQ_OxRdtase_6_NuoJ"/>
</dbReference>
<dbReference type="Gene3D" id="1.20.120.1200">
    <property type="entry name" value="NADH-ubiquinone/plastoquinone oxidoreductase chain 6, subunit NuoJ"/>
    <property type="match status" value="1"/>
</dbReference>
<gene>
    <name evidence="4" type="ORF">ACERK3_03385</name>
</gene>
<feature type="transmembrane region" description="Helical" evidence="2">
    <location>
        <begin position="89"/>
        <end position="109"/>
    </location>
</feature>
<evidence type="ECO:0000256" key="3">
    <source>
        <dbReference type="SAM" id="MobiDB-lite"/>
    </source>
</evidence>
<evidence type="ECO:0000313" key="4">
    <source>
        <dbReference type="EMBL" id="MFA9477334.1"/>
    </source>
</evidence>
<feature type="transmembrane region" description="Helical" evidence="2">
    <location>
        <begin position="115"/>
        <end position="136"/>
    </location>
</feature>
<feature type="transmembrane region" description="Helical" evidence="2">
    <location>
        <begin position="6"/>
        <end position="22"/>
    </location>
</feature>
<name>A0ABV4U157_9BACT</name>
<feature type="transmembrane region" description="Helical" evidence="2">
    <location>
        <begin position="259"/>
        <end position="279"/>
    </location>
</feature>
<organism evidence="4 5">
    <name type="scientific">Natronomicrosphaera hydrolytica</name>
    <dbReference type="NCBI Taxonomy" id="3242702"/>
    <lineage>
        <taxon>Bacteria</taxon>
        <taxon>Pseudomonadati</taxon>
        <taxon>Planctomycetota</taxon>
        <taxon>Phycisphaerae</taxon>
        <taxon>Phycisphaerales</taxon>
        <taxon>Phycisphaeraceae</taxon>
        <taxon>Natronomicrosphaera</taxon>
    </lineage>
</organism>
<comment type="caution">
    <text evidence="2">Lacks conserved residue(s) required for the propagation of feature annotation.</text>
</comment>
<accession>A0ABV4U157</accession>
<comment type="subcellular location">
    <subcellularLocation>
        <location evidence="2">Cell membrane</location>
        <topology evidence="2">Multi-pass membrane protein</topology>
    </subcellularLocation>
</comment>
<dbReference type="Pfam" id="PF00499">
    <property type="entry name" value="Oxidored_q3"/>
    <property type="match status" value="1"/>
</dbReference>
<keyword evidence="2" id="KW-0520">NAD</keyword>
<feature type="transmembrane region" description="Helical" evidence="2">
    <location>
        <begin position="64"/>
        <end position="82"/>
    </location>
</feature>
<keyword evidence="2" id="KW-0874">Quinone</keyword>
<dbReference type="InterPro" id="IPR001457">
    <property type="entry name" value="NADH_UbQ/plastoQ_OxRdtase_su6"/>
</dbReference>
<keyword evidence="2" id="KW-0472">Membrane</keyword>
<keyword evidence="2" id="KW-1003">Cell membrane</keyword>
<feature type="region of interest" description="Disordered" evidence="3">
    <location>
        <begin position="285"/>
        <end position="324"/>
    </location>
</feature>
<reference evidence="4 5" key="1">
    <citation type="submission" date="2024-08" db="EMBL/GenBank/DDBJ databases">
        <title>Whole-genome sequencing of halo(alkali)philic microorganisms from hypersaline lakes.</title>
        <authorList>
            <person name="Sorokin D.Y."/>
            <person name="Merkel A.Y."/>
            <person name="Messina E."/>
            <person name="Yakimov M."/>
        </authorList>
    </citation>
    <scope>NUCLEOTIDE SEQUENCE [LARGE SCALE GENOMIC DNA]</scope>
    <source>
        <strain evidence="4 5">AB-hyl4</strain>
    </source>
</reference>
<dbReference type="RefSeq" id="WP_425344259.1">
    <property type="nucleotide sequence ID" value="NZ_JBGUBD010000002.1"/>
</dbReference>
<protein>
    <recommendedName>
        <fullName evidence="2">NADH-quinone oxidoreductase subunit J</fullName>
        <ecNumber evidence="2">7.1.1.-</ecNumber>
    </recommendedName>
</protein>